<dbReference type="EMBL" id="JAERRB010000009">
    <property type="protein sequence ID" value="MBL0744143.1"/>
    <property type="molecule type" value="Genomic_DNA"/>
</dbReference>
<keyword evidence="3" id="KW-1185">Reference proteome</keyword>
<proteinExistence type="predicted"/>
<dbReference type="Proteomes" id="UP000613030">
    <property type="component" value="Unassembled WGS sequence"/>
</dbReference>
<dbReference type="RefSeq" id="WP_202013787.1">
    <property type="nucleotide sequence ID" value="NZ_JAERRB010000009.1"/>
</dbReference>
<dbReference type="NCBIfam" id="TIGR04183">
    <property type="entry name" value="Por_Secre_tail"/>
    <property type="match status" value="1"/>
</dbReference>
<protein>
    <submittedName>
        <fullName evidence="2">T9SS type A sorting domain-containing protein</fullName>
    </submittedName>
</protein>
<gene>
    <name evidence="2" type="ORF">JI741_23125</name>
</gene>
<comment type="caution">
    <text evidence="2">The sequence shown here is derived from an EMBL/GenBank/DDBJ whole genome shotgun (WGS) entry which is preliminary data.</text>
</comment>
<accession>A0ABS1KXX5</accession>
<sequence>MAKKRGTQCAEIQILAFNGASDGFDVDAVTCPNQGGKSNTSIARAEATHESAAAGRNTELPTTAAYPNPAGNSVTLDLNNEEEFVLPEDGLLKIETFTNKGDKVGECINPINDDFSTTVSLDGFPSGILLLKITNAGILKTVKILKR</sequence>
<evidence type="ECO:0000313" key="2">
    <source>
        <dbReference type="EMBL" id="MBL0744143.1"/>
    </source>
</evidence>
<organism evidence="2 3">
    <name type="scientific">Chryseolinea lacunae</name>
    <dbReference type="NCBI Taxonomy" id="2801331"/>
    <lineage>
        <taxon>Bacteria</taxon>
        <taxon>Pseudomonadati</taxon>
        <taxon>Bacteroidota</taxon>
        <taxon>Cytophagia</taxon>
        <taxon>Cytophagales</taxon>
        <taxon>Fulvivirgaceae</taxon>
        <taxon>Chryseolinea</taxon>
    </lineage>
</organism>
<name>A0ABS1KXX5_9BACT</name>
<dbReference type="InterPro" id="IPR026444">
    <property type="entry name" value="Secre_tail"/>
</dbReference>
<reference evidence="2 3" key="1">
    <citation type="submission" date="2021-01" db="EMBL/GenBank/DDBJ databases">
        <title>Chryseolinea sp. Jin1 Genome sequencing and assembly.</title>
        <authorList>
            <person name="Kim I."/>
        </authorList>
    </citation>
    <scope>NUCLEOTIDE SEQUENCE [LARGE SCALE GENOMIC DNA]</scope>
    <source>
        <strain evidence="2 3">Jin1</strain>
    </source>
</reference>
<evidence type="ECO:0000313" key="3">
    <source>
        <dbReference type="Proteomes" id="UP000613030"/>
    </source>
</evidence>
<feature type="region of interest" description="Disordered" evidence="1">
    <location>
        <begin position="36"/>
        <end position="67"/>
    </location>
</feature>
<evidence type="ECO:0000256" key="1">
    <source>
        <dbReference type="SAM" id="MobiDB-lite"/>
    </source>
</evidence>